<evidence type="ECO:0000313" key="2">
    <source>
        <dbReference type="Proteomes" id="UP000246121"/>
    </source>
</evidence>
<dbReference type="VEuPathDB" id="TriTrypDB:ECC02_001017"/>
<evidence type="ECO:0000313" key="1">
    <source>
        <dbReference type="EMBL" id="PWV01452.1"/>
    </source>
</evidence>
<dbReference type="VEuPathDB" id="TriTrypDB:TcCLB.511287.60"/>
<comment type="caution">
    <text evidence="1">The sequence shown here is derived from an EMBL/GenBank/DDBJ whole genome shotgun (WGS) entry which is preliminary data.</text>
</comment>
<evidence type="ECO:0008006" key="3">
    <source>
        <dbReference type="Google" id="ProtNLM"/>
    </source>
</evidence>
<dbReference type="AlphaFoldDB" id="A0A2V2VYI6"/>
<dbReference type="Gene3D" id="3.80.10.10">
    <property type="entry name" value="Ribonuclease Inhibitor"/>
    <property type="match status" value="2"/>
</dbReference>
<dbReference type="SUPFAM" id="SSF52047">
    <property type="entry name" value="RNI-like"/>
    <property type="match status" value="1"/>
</dbReference>
<sequence>MDEDGEDSRKTAMVRSTTDVGFVDDVEEFVEEEEVTELEEARGNWETPFPRTKRGLQSLRLLDLCSCQIGSAGLKRIGDALRENESLEVLLLRHNHFARKRVALLATEEDADEEAGSTTRVDVPHYVSPGCLSLFGTLTTNSTLKTLDLAYNNMYPESIRALARALSSNTNSVPCHWREIVWASMNPRIKWTPL</sequence>
<accession>A0A2V2VYI6</accession>
<dbReference type="SMART" id="SM00368">
    <property type="entry name" value="LRR_RI"/>
    <property type="match status" value="2"/>
</dbReference>
<dbReference type="InterPro" id="IPR032675">
    <property type="entry name" value="LRR_dom_sf"/>
</dbReference>
<dbReference type="VEuPathDB" id="TriTrypDB:TCSYLVIO_006087"/>
<dbReference type="VEuPathDB" id="TriTrypDB:TcG_01084"/>
<dbReference type="VEuPathDB" id="TriTrypDB:TcCLB.506213.40"/>
<gene>
    <name evidence="1" type="ORF">C4B63_4g82</name>
</gene>
<organism evidence="1 2">
    <name type="scientific">Trypanosoma cruzi</name>
    <dbReference type="NCBI Taxonomy" id="5693"/>
    <lineage>
        <taxon>Eukaryota</taxon>
        <taxon>Discoba</taxon>
        <taxon>Euglenozoa</taxon>
        <taxon>Kinetoplastea</taxon>
        <taxon>Metakinetoplastina</taxon>
        <taxon>Trypanosomatida</taxon>
        <taxon>Trypanosomatidae</taxon>
        <taxon>Trypanosoma</taxon>
        <taxon>Schizotrypanum</taxon>
    </lineage>
</organism>
<dbReference type="InterPro" id="IPR001611">
    <property type="entry name" value="Leu-rich_rpt"/>
</dbReference>
<dbReference type="VEuPathDB" id="TriTrypDB:TcCL_ESM00644"/>
<protein>
    <recommendedName>
        <fullName evidence="3">Leucine-rich repeat protein (LRRP)</fullName>
    </recommendedName>
</protein>
<dbReference type="VEuPathDB" id="TriTrypDB:Tc_MARK_4796"/>
<dbReference type="EMBL" id="PRFA01000004">
    <property type="protein sequence ID" value="PWV01452.1"/>
    <property type="molecule type" value="Genomic_DNA"/>
</dbReference>
<proteinExistence type="predicted"/>
<dbReference type="VEuPathDB" id="TriTrypDB:TcBrA4_0085480"/>
<dbReference type="PANTHER" id="PTHR24114:SF2">
    <property type="entry name" value="F-BOX DOMAIN-CONTAINING PROTEIN-RELATED"/>
    <property type="match status" value="1"/>
</dbReference>
<name>A0A2V2VYI6_TRYCR</name>
<dbReference type="VEuPathDB" id="TriTrypDB:C4B63_4g82"/>
<dbReference type="VEuPathDB" id="TriTrypDB:C3747_2g486"/>
<dbReference type="Proteomes" id="UP000246121">
    <property type="component" value="Unassembled WGS sequence"/>
</dbReference>
<dbReference type="InterPro" id="IPR052394">
    <property type="entry name" value="LRR-containing"/>
</dbReference>
<reference evidence="1 2" key="1">
    <citation type="journal article" date="2018" name="Microb. Genom.">
        <title>Expanding an expanded genome: long-read sequencing of Trypanosoma cruzi.</title>
        <authorList>
            <person name="Berna L."/>
            <person name="Rodriguez M."/>
            <person name="Chiribao M.L."/>
            <person name="Parodi-Talice A."/>
            <person name="Pita S."/>
            <person name="Rijo G."/>
            <person name="Alvarez-Valin F."/>
            <person name="Robello C."/>
        </authorList>
    </citation>
    <scope>NUCLEOTIDE SEQUENCE [LARGE SCALE GENOMIC DNA]</scope>
    <source>
        <strain evidence="1 2">Dm28c</strain>
    </source>
</reference>
<dbReference type="PANTHER" id="PTHR24114">
    <property type="entry name" value="LEUCINE RICH REPEAT FAMILY PROTEIN"/>
    <property type="match status" value="1"/>
</dbReference>
<dbReference type="VEuPathDB" id="TriTrypDB:TCDM_00491"/>
<dbReference type="Pfam" id="PF13516">
    <property type="entry name" value="LRR_6"/>
    <property type="match status" value="2"/>
</dbReference>